<comment type="similarity">
    <text evidence="4 14">Belongs to the transglutaminase-like superfamily. PNGase family.</text>
</comment>
<dbReference type="InterPro" id="IPR038680">
    <property type="entry name" value="PAW_sf"/>
</dbReference>
<dbReference type="FunFam" id="2.20.25.10:FF:000011">
    <property type="entry name" value="peptide-N(4)-(N-acetyl-beta- glucosaminyl)asparagine amidase"/>
    <property type="match status" value="1"/>
</dbReference>
<dbReference type="GeneID" id="106173615"/>
<reference evidence="18" key="2">
    <citation type="submission" date="2025-08" db="UniProtKB">
        <authorList>
            <consortium name="RefSeq"/>
        </authorList>
    </citation>
    <scope>IDENTIFICATION</scope>
</reference>
<dbReference type="EC" id="3.5.1.52" evidence="5"/>
<keyword evidence="9" id="KW-0378">Hydrolase</keyword>
<comment type="subcellular location">
    <subcellularLocation>
        <location evidence="3">Cytoplasm</location>
    </subcellularLocation>
</comment>
<evidence type="ECO:0000256" key="5">
    <source>
        <dbReference type="ARBA" id="ARBA00012158"/>
    </source>
</evidence>
<dbReference type="GO" id="GO:0005634">
    <property type="term" value="C:nucleus"/>
    <property type="evidence" value="ECO:0007669"/>
    <property type="project" value="TreeGrafter"/>
</dbReference>
<dbReference type="InterPro" id="IPR050883">
    <property type="entry name" value="PNGase"/>
</dbReference>
<dbReference type="FunCoup" id="A0A1S3JJE2">
    <property type="interactions" value="2802"/>
</dbReference>
<dbReference type="InParanoid" id="A0A1S3JJE2"/>
<evidence type="ECO:0000256" key="8">
    <source>
        <dbReference type="ARBA" id="ARBA00022723"/>
    </source>
</evidence>
<dbReference type="STRING" id="7574.A0A1S3JJE2"/>
<evidence type="ECO:0000256" key="12">
    <source>
        <dbReference type="ARBA" id="ARBA00029604"/>
    </source>
</evidence>
<sequence length="635" mass="73219">MSISRRRLCVEELLNNPPNTFLEASEILLKFANNVLNDPENPKYRSIRVSNPKVEQKLLLVSGGMECLFAMGFQEDGEYLRLPRNVLLDEIRSVRDELHEVRQQQVNQQGAGQPKPQQPTPQTTPLQTPAFDVALMAKEMTFYSKLKSSFDHVLVYEDPALQAKARDCMPLQEMRAEAQKKFDELSAHSKAMDKPVEIDVNDILILELVNWYKDFFSWVNAPNCDSCGGATQNAGMAEPTAEDRKWGAGRVENYWCGTCRKHVRFPRYNHPGKLLETRRGRCGEYANCFTLCCRAVGFEARYVLDWTDHVWTEVYSRSQKRWLHCDTCEKGCDKPLLYEVGWGKKLTYVIAFSKDDIQDVTWRYTRNFQEILSRRNECRENWLVNTILAMRKERQKHLPPARIQELEHRTLVELVEFMTPKKELKEGEDVGRQSGSLAWRIARGEVGAPPKLKTNTPVIFKLTDVEKEKKLFHLKYCCASDTYIRVSNDSEEVKGWQAGVFEADSVFRKEEHDWKMVYLARREGAATASITWKVDCTDSGLLVDTVEVLASSCVYEDGKISWRLCGDNQICMPIKESKRTLTDDLNGCRELTLTAELSKGRGDVAWQHTQLFRQQKDEVHNFPFEIVIKLKKKDG</sequence>
<evidence type="ECO:0000256" key="2">
    <source>
        <dbReference type="ARBA" id="ARBA00001947"/>
    </source>
</evidence>
<dbReference type="SUPFAM" id="SSF54001">
    <property type="entry name" value="Cysteine proteinases"/>
    <property type="match status" value="1"/>
</dbReference>
<dbReference type="InterPro" id="IPR008979">
    <property type="entry name" value="Galactose-bd-like_sf"/>
</dbReference>
<dbReference type="Pfam" id="PF01841">
    <property type="entry name" value="Transglut_core"/>
    <property type="match status" value="1"/>
</dbReference>
<dbReference type="SUPFAM" id="SSF143503">
    <property type="entry name" value="PUG domain-like"/>
    <property type="match status" value="1"/>
</dbReference>
<dbReference type="OrthoDB" id="409136at2759"/>
<dbReference type="FunFam" id="2.60.120.1020:FF:000001">
    <property type="entry name" value="Peptide-N(4)-(N-acetyl-beta-glucosaminyl)asparagine amidase"/>
    <property type="match status" value="1"/>
</dbReference>
<evidence type="ECO:0000256" key="3">
    <source>
        <dbReference type="ARBA" id="ARBA00004496"/>
    </source>
</evidence>
<keyword evidence="7" id="KW-0963">Cytoplasm</keyword>
<dbReference type="Gene3D" id="3.10.620.30">
    <property type="match status" value="1"/>
</dbReference>
<keyword evidence="8" id="KW-0479">Metal-binding</keyword>
<keyword evidence="17" id="KW-1185">Reference proteome</keyword>
<dbReference type="Pfam" id="PF09409">
    <property type="entry name" value="PUB"/>
    <property type="match status" value="1"/>
</dbReference>
<evidence type="ECO:0000256" key="9">
    <source>
        <dbReference type="ARBA" id="ARBA00022801"/>
    </source>
</evidence>
<reference evidence="18" key="1">
    <citation type="journal article" date="2015" name="Nat. Commun.">
        <title>The Lingula genome provides insights into brachiopod evolution and the origin of phosphate biomineralization.</title>
        <authorList>
            <person name="Luo Y.J."/>
            <person name="Takeuchi T."/>
            <person name="Koyanagi R."/>
            <person name="Yamada L."/>
            <person name="Kanda M."/>
            <person name="Khalturina M."/>
            <person name="Fujie M."/>
            <person name="Yamasaki S.I."/>
            <person name="Endo K."/>
            <person name="Satoh N."/>
        </authorList>
    </citation>
    <scope>NUCLEOTIDE SEQUENCE</scope>
</reference>
<evidence type="ECO:0000256" key="11">
    <source>
        <dbReference type="ARBA" id="ARBA00024870"/>
    </source>
</evidence>
<feature type="region of interest" description="Disordered" evidence="15">
    <location>
        <begin position="100"/>
        <end position="126"/>
    </location>
</feature>
<dbReference type="GO" id="GO:0005829">
    <property type="term" value="C:cytosol"/>
    <property type="evidence" value="ECO:0007669"/>
    <property type="project" value="TreeGrafter"/>
</dbReference>
<keyword evidence="10" id="KW-0862">Zinc</keyword>
<evidence type="ECO:0000313" key="18">
    <source>
        <dbReference type="RefSeq" id="XP_013410246.1"/>
    </source>
</evidence>
<dbReference type="InterPro" id="IPR038765">
    <property type="entry name" value="Papain-like_cys_pep_sf"/>
</dbReference>
<dbReference type="InterPro" id="IPR002931">
    <property type="entry name" value="Transglutaminase-like"/>
</dbReference>
<dbReference type="Gene3D" id="2.20.25.10">
    <property type="match status" value="1"/>
</dbReference>
<dbReference type="InterPro" id="IPR036339">
    <property type="entry name" value="PUB-like_dom_sf"/>
</dbReference>
<protein>
    <recommendedName>
        <fullName evidence="6">Peptide-N(4)-(N-acetyl-beta-glucosaminyl)asparagine amidase</fullName>
        <ecNumber evidence="5">3.5.1.52</ecNumber>
    </recommendedName>
    <alternativeName>
        <fullName evidence="12">N-glycanase 1</fullName>
    </alternativeName>
    <alternativeName>
        <fullName evidence="13">Peptide:N-glycanase</fullName>
    </alternativeName>
</protein>
<evidence type="ECO:0000256" key="1">
    <source>
        <dbReference type="ARBA" id="ARBA00001650"/>
    </source>
</evidence>
<dbReference type="Proteomes" id="UP000085678">
    <property type="component" value="Unplaced"/>
</dbReference>
<comment type="cofactor">
    <cofactor evidence="2">
        <name>Zn(2+)</name>
        <dbReference type="ChEBI" id="CHEBI:29105"/>
    </cofactor>
</comment>
<name>A0A1S3JJE2_LINAN</name>
<evidence type="ECO:0000256" key="4">
    <source>
        <dbReference type="ARBA" id="ARBA00009390"/>
    </source>
</evidence>
<dbReference type="SMART" id="SM00460">
    <property type="entry name" value="TGc"/>
    <property type="match status" value="1"/>
</dbReference>
<dbReference type="PANTHER" id="PTHR12143:SF19">
    <property type="entry name" value="PEPTIDE-N(4)-(N-ACETYL-BETA-GLUCOSAMINYL)ASPARAGINE AMIDASE"/>
    <property type="match status" value="1"/>
</dbReference>
<evidence type="ECO:0000256" key="13">
    <source>
        <dbReference type="ARBA" id="ARBA00032901"/>
    </source>
</evidence>
<evidence type="ECO:0000256" key="7">
    <source>
        <dbReference type="ARBA" id="ARBA00022490"/>
    </source>
</evidence>
<organism evidence="17 18">
    <name type="scientific">Lingula anatina</name>
    <name type="common">Brachiopod</name>
    <name type="synonym">Lingula unguis</name>
    <dbReference type="NCBI Taxonomy" id="7574"/>
    <lineage>
        <taxon>Eukaryota</taxon>
        <taxon>Metazoa</taxon>
        <taxon>Spiralia</taxon>
        <taxon>Lophotrochozoa</taxon>
        <taxon>Brachiopoda</taxon>
        <taxon>Linguliformea</taxon>
        <taxon>Lingulata</taxon>
        <taxon>Lingulida</taxon>
        <taxon>Linguloidea</taxon>
        <taxon>Lingulidae</taxon>
        <taxon>Lingula</taxon>
    </lineage>
</organism>
<evidence type="ECO:0000256" key="15">
    <source>
        <dbReference type="SAM" id="MobiDB-lite"/>
    </source>
</evidence>
<dbReference type="GO" id="GO:0000224">
    <property type="term" value="F:peptide-N4-(N-acetyl-beta-glucosaminyl)asparagine amidase activity"/>
    <property type="evidence" value="ECO:0007669"/>
    <property type="project" value="UniProtKB-EC"/>
</dbReference>
<dbReference type="InterPro" id="IPR018997">
    <property type="entry name" value="PUB_domain"/>
</dbReference>
<dbReference type="KEGG" id="lak:106173615"/>
<dbReference type="Gene3D" id="2.60.120.1020">
    <property type="entry name" value="Peptide N glycanase, PAW domain"/>
    <property type="match status" value="1"/>
</dbReference>
<evidence type="ECO:0000256" key="14">
    <source>
        <dbReference type="PROSITE-ProRule" id="PRU00731"/>
    </source>
</evidence>
<dbReference type="SMART" id="SM00580">
    <property type="entry name" value="PUG"/>
    <property type="match status" value="1"/>
</dbReference>
<dbReference type="SUPFAM" id="SSF49785">
    <property type="entry name" value="Galactose-binding domain-like"/>
    <property type="match status" value="1"/>
</dbReference>
<accession>A0A1S3JJE2</accession>
<dbReference type="RefSeq" id="XP_013410246.1">
    <property type="nucleotide sequence ID" value="XM_013554792.1"/>
</dbReference>
<comment type="catalytic activity">
    <reaction evidence="1">
        <text>Hydrolysis of an N(4)-(acetyl-beta-D-glucosaminyl)asparagine residue in which the glucosamine residue may be further glycosylated, to yield a (substituted) N-acetyl-beta-D-glucosaminylamine and a peptide containing an aspartate residue.</text>
        <dbReference type="EC" id="3.5.1.52"/>
    </reaction>
</comment>
<dbReference type="Gene3D" id="1.20.58.2190">
    <property type="match status" value="1"/>
</dbReference>
<evidence type="ECO:0000256" key="6">
    <source>
        <dbReference type="ARBA" id="ARBA00018546"/>
    </source>
</evidence>
<dbReference type="GO" id="GO:0006516">
    <property type="term" value="P:glycoprotein catabolic process"/>
    <property type="evidence" value="ECO:0007669"/>
    <property type="project" value="InterPro"/>
</dbReference>
<proteinExistence type="inferred from homology"/>
<dbReference type="AlphaFoldDB" id="A0A1S3JJE2"/>
<dbReference type="PANTHER" id="PTHR12143">
    <property type="entry name" value="PEPTIDE N-GLYCANASE PNGASE -RELATED"/>
    <property type="match status" value="1"/>
</dbReference>
<comment type="function">
    <text evidence="11">Specifically deglycosylates the denatured form of N-linked glycoproteins in the cytoplasm and assists their proteasome-mediated degradation. Cleaves the beta-aspartyl-glucosamine (GlcNAc) of the glycan and the amide side chain of Asn, converting Asn to Asp. Prefers proteins containing high-mannose over those bearing complex type oligosaccharides. Can recognize misfolded proteins in the endoplasmic reticulum that are exported to the cytosol to be destroyed and deglycosylate them, while it has no activity toward native proteins. Deglycosylation is a prerequisite for subsequent proteasome-mediated degradation of some, but not all, misfolded glycoproteins.</text>
</comment>
<gene>
    <name evidence="18" type="primary">LOC106173615</name>
</gene>
<dbReference type="PROSITE" id="PS51398">
    <property type="entry name" value="PAW"/>
    <property type="match status" value="1"/>
</dbReference>
<dbReference type="Pfam" id="PF04721">
    <property type="entry name" value="PAW"/>
    <property type="match status" value="1"/>
</dbReference>
<dbReference type="InterPro" id="IPR006588">
    <property type="entry name" value="Peptide_N_glycanase_PAW_dom"/>
</dbReference>
<feature type="compositionally biased region" description="Low complexity" evidence="15">
    <location>
        <begin position="103"/>
        <end position="126"/>
    </location>
</feature>
<evidence type="ECO:0000256" key="10">
    <source>
        <dbReference type="ARBA" id="ARBA00022833"/>
    </source>
</evidence>
<dbReference type="SMART" id="SM00613">
    <property type="entry name" value="PAW"/>
    <property type="match status" value="1"/>
</dbReference>
<dbReference type="GO" id="GO:0046872">
    <property type="term" value="F:metal ion binding"/>
    <property type="evidence" value="ECO:0007669"/>
    <property type="project" value="UniProtKB-KW"/>
</dbReference>
<evidence type="ECO:0000313" key="17">
    <source>
        <dbReference type="Proteomes" id="UP000085678"/>
    </source>
</evidence>
<evidence type="ECO:0000259" key="16">
    <source>
        <dbReference type="PROSITE" id="PS51398"/>
    </source>
</evidence>
<feature type="domain" description="PAW" evidence="16">
    <location>
        <begin position="428"/>
        <end position="633"/>
    </location>
</feature>